<sequence>MYTSKDAFINEFERESQLTLNCLRELTDESLAQAVTEKDRTLGELAWHITQSLGGFASLSGESYEGAGFNDEAAPESAQELADIYEKTFQSVLSSYKQTVTDDNLTDEVDFFGTPMPKGALLHTANLHQVHHRGQMTVLMRQAELHVPSLYGPSRDDQ</sequence>
<evidence type="ECO:0000313" key="5">
    <source>
        <dbReference type="Proteomes" id="UP000294802"/>
    </source>
</evidence>
<dbReference type="RefSeq" id="WP_133443406.1">
    <property type="nucleotide sequence ID" value="NZ_SCWB01000005.1"/>
</dbReference>
<reference evidence="4 5" key="1">
    <citation type="submission" date="2019-01" db="EMBL/GenBank/DDBJ databases">
        <title>Draft genome sequences of the type strains of six Macrococcus species.</title>
        <authorList>
            <person name="Mazhar S."/>
            <person name="Altermann E."/>
            <person name="Hill C."/>
            <person name="Mcauliffe O."/>
        </authorList>
    </citation>
    <scope>NUCLEOTIDE SEQUENCE [LARGE SCALE GENOMIC DNA]</scope>
    <source>
        <strain evidence="4 5">CCM4815</strain>
    </source>
</reference>
<evidence type="ECO:0000313" key="4">
    <source>
        <dbReference type="EMBL" id="TDM12236.1"/>
    </source>
</evidence>
<dbReference type="InterPro" id="IPR007837">
    <property type="entry name" value="DinB"/>
</dbReference>
<dbReference type="SUPFAM" id="SSF109854">
    <property type="entry name" value="DinB/YfiT-like putative metalloenzymes"/>
    <property type="match status" value="1"/>
</dbReference>
<name>A0A4R6BV34_9STAP</name>
<accession>A0A4R6BV34</accession>
<organism evidence="4 5">
    <name type="scientific">Macrococcus lamae</name>
    <dbReference type="NCBI Taxonomy" id="198484"/>
    <lineage>
        <taxon>Bacteria</taxon>
        <taxon>Bacillati</taxon>
        <taxon>Bacillota</taxon>
        <taxon>Bacilli</taxon>
        <taxon>Bacillales</taxon>
        <taxon>Staphylococcaceae</taxon>
        <taxon>Macrococcus</taxon>
    </lineage>
</organism>
<evidence type="ECO:0008006" key="6">
    <source>
        <dbReference type="Google" id="ProtNLM"/>
    </source>
</evidence>
<feature type="binding site" evidence="3">
    <location>
        <position position="132"/>
    </location>
    <ligand>
        <name>a divalent metal cation</name>
        <dbReference type="ChEBI" id="CHEBI:60240"/>
    </ligand>
</feature>
<dbReference type="Pfam" id="PF05163">
    <property type="entry name" value="DinB"/>
    <property type="match status" value="1"/>
</dbReference>
<feature type="binding site" evidence="3">
    <location>
        <position position="128"/>
    </location>
    <ligand>
        <name>a divalent metal cation</name>
        <dbReference type="ChEBI" id="CHEBI:60240"/>
    </ligand>
</feature>
<gene>
    <name evidence="4" type="ORF">ERX29_03995</name>
</gene>
<dbReference type="OrthoDB" id="119432at2"/>
<dbReference type="GO" id="GO:0046872">
    <property type="term" value="F:metal ion binding"/>
    <property type="evidence" value="ECO:0007669"/>
    <property type="project" value="UniProtKB-KW"/>
</dbReference>
<evidence type="ECO:0000256" key="3">
    <source>
        <dbReference type="PIRSR" id="PIRSR607837-1"/>
    </source>
</evidence>
<evidence type="ECO:0000256" key="2">
    <source>
        <dbReference type="ARBA" id="ARBA00022723"/>
    </source>
</evidence>
<dbReference type="AlphaFoldDB" id="A0A4R6BV34"/>
<evidence type="ECO:0000256" key="1">
    <source>
        <dbReference type="ARBA" id="ARBA00008635"/>
    </source>
</evidence>
<protein>
    <recommendedName>
        <fullName evidence="6">Damage-inducible protein DinB</fullName>
    </recommendedName>
</protein>
<dbReference type="Proteomes" id="UP000294802">
    <property type="component" value="Unassembled WGS sequence"/>
</dbReference>
<feature type="binding site" evidence="3">
    <location>
        <position position="48"/>
    </location>
    <ligand>
        <name>a divalent metal cation</name>
        <dbReference type="ChEBI" id="CHEBI:60240"/>
    </ligand>
</feature>
<dbReference type="EMBL" id="SCWB01000005">
    <property type="protein sequence ID" value="TDM12236.1"/>
    <property type="molecule type" value="Genomic_DNA"/>
</dbReference>
<proteinExistence type="inferred from homology"/>
<keyword evidence="2 3" id="KW-0479">Metal-binding</keyword>
<keyword evidence="5" id="KW-1185">Reference proteome</keyword>
<dbReference type="Gene3D" id="1.20.120.450">
    <property type="entry name" value="dinb family like domain"/>
    <property type="match status" value="1"/>
</dbReference>
<comment type="caution">
    <text evidence="4">The sequence shown here is derived from an EMBL/GenBank/DDBJ whole genome shotgun (WGS) entry which is preliminary data.</text>
</comment>
<comment type="similarity">
    <text evidence="1">Belongs to the DinB family.</text>
</comment>
<dbReference type="InterPro" id="IPR034660">
    <property type="entry name" value="DinB/YfiT-like"/>
</dbReference>